<gene>
    <name evidence="2" type="ORF">GAK29_01460</name>
</gene>
<dbReference type="AlphaFoldDB" id="A0A833TZH6"/>
<evidence type="ECO:0000256" key="1">
    <source>
        <dbReference type="SAM" id="Phobius"/>
    </source>
</evidence>
<keyword evidence="1" id="KW-0472">Membrane</keyword>
<reference evidence="3" key="1">
    <citation type="journal article" date="2020" name="MBio">
        <title>Horizontal gene transfer to a defensive symbiont with a reduced genome amongst a multipartite beetle microbiome.</title>
        <authorList>
            <person name="Waterworth S.C."/>
            <person name="Florez L.V."/>
            <person name="Rees E.R."/>
            <person name="Hertweck C."/>
            <person name="Kaltenpoth M."/>
            <person name="Kwan J.C."/>
        </authorList>
    </citation>
    <scope>NUCLEOTIDE SEQUENCE [LARGE SCALE GENOMIC DNA]</scope>
</reference>
<name>A0A833TZH6_ACIBZ</name>
<dbReference type="Proteomes" id="UP000490535">
    <property type="component" value="Unassembled WGS sequence"/>
</dbReference>
<dbReference type="InterPro" id="IPR006481">
    <property type="entry name" value="Phage_lambda_GpS_holin"/>
</dbReference>
<keyword evidence="1" id="KW-1133">Transmembrane helix</keyword>
<feature type="transmembrane region" description="Helical" evidence="1">
    <location>
        <begin position="20"/>
        <end position="36"/>
    </location>
</feature>
<protein>
    <recommendedName>
        <fullName evidence="4">Phage holin, lambda family</fullName>
    </recommendedName>
</protein>
<proteinExistence type="predicted"/>
<evidence type="ECO:0000313" key="2">
    <source>
        <dbReference type="EMBL" id="KAF1026198.1"/>
    </source>
</evidence>
<evidence type="ECO:0000313" key="3">
    <source>
        <dbReference type="Proteomes" id="UP000490535"/>
    </source>
</evidence>
<evidence type="ECO:0008006" key="4">
    <source>
        <dbReference type="Google" id="ProtNLM"/>
    </source>
</evidence>
<dbReference type="Pfam" id="PF05106">
    <property type="entry name" value="Phage_holin_3_1"/>
    <property type="match status" value="1"/>
</dbReference>
<sequence>MDNLDEYAIKLFKAVNFGIEHGYTVMGIIAAFLVAFWRTSQQKGKGDWLEAGICSTFTLSLSVLLEWMKLPIQLSILIGSFVGYIGAAKISKIISKKVGLEDDEK</sequence>
<dbReference type="EMBL" id="WNDP01000027">
    <property type="protein sequence ID" value="KAF1026198.1"/>
    <property type="molecule type" value="Genomic_DNA"/>
</dbReference>
<accession>A0A833TZH6</accession>
<comment type="caution">
    <text evidence="2">The sequence shown here is derived from an EMBL/GenBank/DDBJ whole genome shotgun (WGS) entry which is preliminary data.</text>
</comment>
<organism evidence="2 3">
    <name type="scientific">Acinetobacter bereziniae</name>
    <name type="common">Acinetobacter genomosp. 10</name>
    <dbReference type="NCBI Taxonomy" id="106648"/>
    <lineage>
        <taxon>Bacteria</taxon>
        <taxon>Pseudomonadati</taxon>
        <taxon>Pseudomonadota</taxon>
        <taxon>Gammaproteobacteria</taxon>
        <taxon>Moraxellales</taxon>
        <taxon>Moraxellaceae</taxon>
        <taxon>Acinetobacter</taxon>
    </lineage>
</organism>
<keyword evidence="1" id="KW-0812">Transmembrane</keyword>